<dbReference type="RefSeq" id="WP_160731402.1">
    <property type="nucleotide sequence ID" value="NZ_CANLWR010000002.1"/>
</dbReference>
<comment type="caution">
    <text evidence="1">The sequence shown here is derived from an EMBL/GenBank/DDBJ whole genome shotgun (WGS) entry which is preliminary data.</text>
</comment>
<dbReference type="EMBL" id="WTYP01000002">
    <property type="protein sequence ID" value="MXP48195.1"/>
    <property type="molecule type" value="Genomic_DNA"/>
</dbReference>
<accession>A0A6I4V3A7</accession>
<dbReference type="AlphaFoldDB" id="A0A6I4V3A7"/>
<evidence type="ECO:0000313" key="2">
    <source>
        <dbReference type="Proteomes" id="UP000471435"/>
    </source>
</evidence>
<dbReference type="Proteomes" id="UP000471435">
    <property type="component" value="Unassembled WGS sequence"/>
</dbReference>
<gene>
    <name evidence="1" type="ORF">GRI43_12435</name>
</gene>
<sequence>MPRSEDPITTPSDRPTEQIGVLVGWDSSEIEGRIHLKLEYFPPGKTPRGRPQIMRLLLDRNEASVLGNYLYQITGEAGPARKPRRWPWSKSAG</sequence>
<organism evidence="1 2">
    <name type="scientific">Pontixanthobacter luteolus</name>
    <dbReference type="NCBI Taxonomy" id="295089"/>
    <lineage>
        <taxon>Bacteria</taxon>
        <taxon>Pseudomonadati</taxon>
        <taxon>Pseudomonadota</taxon>
        <taxon>Alphaproteobacteria</taxon>
        <taxon>Sphingomonadales</taxon>
        <taxon>Erythrobacteraceae</taxon>
        <taxon>Pontixanthobacter</taxon>
    </lineage>
</organism>
<proteinExistence type="predicted"/>
<evidence type="ECO:0000313" key="1">
    <source>
        <dbReference type="EMBL" id="MXP48195.1"/>
    </source>
</evidence>
<dbReference type="OrthoDB" id="7507855at2"/>
<name>A0A6I4V3A7_9SPHN</name>
<keyword evidence="2" id="KW-1185">Reference proteome</keyword>
<protein>
    <submittedName>
        <fullName evidence="1">Uncharacterized protein</fullName>
    </submittedName>
</protein>
<reference evidence="1 2" key="1">
    <citation type="submission" date="2019-12" db="EMBL/GenBank/DDBJ databases">
        <title>Genomic-based taxomic classification of the family Erythrobacteraceae.</title>
        <authorList>
            <person name="Xu L."/>
        </authorList>
    </citation>
    <scope>NUCLEOTIDE SEQUENCE [LARGE SCALE GENOMIC DNA]</scope>
    <source>
        <strain evidence="1 2">SW-109</strain>
    </source>
</reference>